<feature type="region of interest" description="Disordered" evidence="1">
    <location>
        <begin position="205"/>
        <end position="231"/>
    </location>
</feature>
<proteinExistence type="predicted"/>
<feature type="compositionally biased region" description="Basic and acidic residues" evidence="1">
    <location>
        <begin position="783"/>
        <end position="808"/>
    </location>
</feature>
<organism evidence="2 3">
    <name type="scientific">Magnusiomyces paraingens</name>
    <dbReference type="NCBI Taxonomy" id="2606893"/>
    <lineage>
        <taxon>Eukaryota</taxon>
        <taxon>Fungi</taxon>
        <taxon>Dikarya</taxon>
        <taxon>Ascomycota</taxon>
        <taxon>Saccharomycotina</taxon>
        <taxon>Dipodascomycetes</taxon>
        <taxon>Dipodascales</taxon>
        <taxon>Dipodascaceae</taxon>
        <taxon>Magnusiomyces</taxon>
    </lineage>
</organism>
<protein>
    <submittedName>
        <fullName evidence="2">Uncharacterized protein</fullName>
    </submittedName>
</protein>
<feature type="compositionally biased region" description="Polar residues" evidence="1">
    <location>
        <begin position="835"/>
        <end position="866"/>
    </location>
</feature>
<feature type="compositionally biased region" description="Basic and acidic residues" evidence="1">
    <location>
        <begin position="262"/>
        <end position="274"/>
    </location>
</feature>
<feature type="region of interest" description="Disordered" evidence="1">
    <location>
        <begin position="667"/>
        <end position="688"/>
    </location>
</feature>
<dbReference type="EMBL" id="CABVLU010000002">
    <property type="protein sequence ID" value="VVT49583.1"/>
    <property type="molecule type" value="Genomic_DNA"/>
</dbReference>
<evidence type="ECO:0000313" key="2">
    <source>
        <dbReference type="EMBL" id="VVT49583.1"/>
    </source>
</evidence>
<feature type="region of interest" description="Disordered" evidence="1">
    <location>
        <begin position="1374"/>
        <end position="1415"/>
    </location>
</feature>
<feature type="compositionally biased region" description="Low complexity" evidence="1">
    <location>
        <begin position="1470"/>
        <end position="1480"/>
    </location>
</feature>
<feature type="region of interest" description="Disordered" evidence="1">
    <location>
        <begin position="595"/>
        <end position="638"/>
    </location>
</feature>
<evidence type="ECO:0000313" key="3">
    <source>
        <dbReference type="Proteomes" id="UP000398389"/>
    </source>
</evidence>
<feature type="compositionally biased region" description="Polar residues" evidence="1">
    <location>
        <begin position="276"/>
        <end position="290"/>
    </location>
</feature>
<feature type="compositionally biased region" description="Basic and acidic residues" evidence="1">
    <location>
        <begin position="755"/>
        <end position="773"/>
    </location>
</feature>
<accession>A0A5E8BDB5</accession>
<name>A0A5E8BDB5_9ASCO</name>
<feature type="compositionally biased region" description="Low complexity" evidence="1">
    <location>
        <begin position="312"/>
        <end position="329"/>
    </location>
</feature>
<feature type="region of interest" description="Disordered" evidence="1">
    <location>
        <begin position="1453"/>
        <end position="1494"/>
    </location>
</feature>
<sequence>MNHSYSLLSPEGFCLRKSAASGTYRSSENVGLENTINTPVFFKTHHQLSEESTSNSITSESRPGARSSLETPGSSVVMLPPDTTSSTQPGTAITTATQLPGAKFHSAISLHTNETNSFGGGSRPSLSAARGSMVTPPAVIGISDHHRGPSILRQKSRSITGYGSGVSFRSSAKAGNQEMFRSGGSIGRNSSVGSRTRAQLMMTGGSRRGSVYSGMSGSTRKRKFAREEGADDEVDAIIGPEGKVIMDFWNASSMLIEEANKHNEGGNRNNEKQKPHSTTVHLQQVQQPSAAQRILMGHVGKKKSNSDKSSRASKQSRQSKRSNSSNNKNEAVTSGPRKRLSIAAAAAVFRRIGGRVRTATRSFRKRRWHGHSGGNNQNELVKLIDNTVSGNVSRGPLLVRVATEKSLKSLKDMEEEYRMLIAFAEEGIEGVENLRQQQQQQQQEVSSISASVEQTDLKTSQTVEKQSASAPAFNSPQLDQGTIRTRYPTPPPNRRSSEETPFSPWNLSRLRSQDKAMQSSRRHRDNIFSLLLSDENNYLNNSYGQPISKEEETDGSASTGFTGVTALTGPLNTGGYEGEVTSGQPRAMLTKRHSIHDFPSRNGTRQSIRPSSCLEKNKEEETKKEEVTKPSGSFKKSTKDHFFLADTVPESKKKKMLKATENNNCDNEVEGSEVFSTTDGTNGSIPRGQLKETQEWNEWIHKHGLDRGDRPTIVDDVDAMNAAMTAQRLSSFHVGSFDSDEEIKKSMESLTRTIAADEEREKDKERRQQRDKLVSMGVIYDGYKSEEEEKTEESLSLKQENNEKREEAGEVSELPQTTPKPNSSQSETLIAPPNSAETPRTVNSNGLTRHRSSSILRANTSANAVSSRVPRRRDEIESFWVSKPRLPFGWTVERNIKYPNSINWHEIYFRWCSRCKASERVGQNVFFKEIVQKSRDLYCPELEELEMGDYGVASMYYTADDIPRTLWGDQVLSEQFDLAKWVVDEEIERREFRRVKRVVIARNILTGRWGVQKRYKGVPEPHEIRVQEDGTKRVRFSHQYEFSGATRTAEVGNAELADKLPTPVAIQGYYGGVALPSGFPRTNLAWATYLCKKKTRLTRRLAILRMNKKLDKYRLRILEQQLVFEQPQLRKRRGSSSSQGSLGGTCGAVGIELGRKLNEARRLAFGFDLEGIEVGSEEEKRWMEEYERVRILNKRSVRKFSDEYEGFLRRMIEHERHERILIEEASAVRERSLKASLRLHEGLGADYDDDDNNNNYNNDDIGFNSVKRVWKKHFDVGFRQEQGELARVELHSNGMSRNNSRATERSLSFLGYSGSSRNMRSAEQQFIAMSAKIPSELLSPRRRPSSARRLVNFVSGSNGHYQQNESNVRSMLLNEEKEGEEKEEEEEEDKDKEKDGKEGEEDGGTNVGGALNGTRTNSKGLGCGGACIGEEGGGVTDIGTAAAGAAAAAAAATTTTTTTTESGVTIRTPAAAVSASSRRSGGVDKPGIIKNRGSARLDSSGTICTSGSNGSLTGILKRPGSCSVRSMIIEGSSTVAKRSGGSVIGVITDNEGWVYGSPVGRIE</sequence>
<feature type="compositionally biased region" description="Polar residues" evidence="1">
    <location>
        <begin position="814"/>
        <end position="828"/>
    </location>
</feature>
<feature type="compositionally biased region" description="Basic and acidic residues" evidence="1">
    <location>
        <begin position="615"/>
        <end position="628"/>
    </location>
</feature>
<dbReference type="GeneID" id="43581160"/>
<feature type="compositionally biased region" description="Polar residues" evidence="1">
    <location>
        <begin position="674"/>
        <end position="684"/>
    </location>
</feature>
<feature type="region of interest" description="Disordered" evidence="1">
    <location>
        <begin position="262"/>
        <end position="338"/>
    </location>
</feature>
<feature type="compositionally biased region" description="Acidic residues" evidence="1">
    <location>
        <begin position="1381"/>
        <end position="1390"/>
    </location>
</feature>
<dbReference type="RefSeq" id="XP_031852951.1">
    <property type="nucleotide sequence ID" value="XM_031997060.1"/>
</dbReference>
<feature type="compositionally biased region" description="Polar residues" evidence="1">
    <location>
        <begin position="601"/>
        <end position="610"/>
    </location>
</feature>
<feature type="region of interest" description="Disordered" evidence="1">
    <location>
        <begin position="752"/>
        <end position="868"/>
    </location>
</feature>
<feature type="compositionally biased region" description="Low complexity" evidence="1">
    <location>
        <begin position="50"/>
        <end position="61"/>
    </location>
</feature>
<feature type="region of interest" description="Disordered" evidence="1">
    <location>
        <begin position="445"/>
        <end position="522"/>
    </location>
</feature>
<feature type="region of interest" description="Disordered" evidence="1">
    <location>
        <begin position="47"/>
        <end position="89"/>
    </location>
</feature>
<keyword evidence="3" id="KW-1185">Reference proteome</keyword>
<gene>
    <name evidence="2" type="ORF">SAPINGB_P002341</name>
</gene>
<reference evidence="2 3" key="1">
    <citation type="submission" date="2019-09" db="EMBL/GenBank/DDBJ databases">
        <authorList>
            <person name="Brejova B."/>
        </authorList>
    </citation>
    <scope>NUCLEOTIDE SEQUENCE [LARGE SCALE GENOMIC DNA]</scope>
</reference>
<dbReference type="Proteomes" id="UP000398389">
    <property type="component" value="Unassembled WGS sequence"/>
</dbReference>
<evidence type="ECO:0000256" key="1">
    <source>
        <dbReference type="SAM" id="MobiDB-lite"/>
    </source>
</evidence>
<feature type="compositionally biased region" description="Polar residues" evidence="1">
    <location>
        <begin position="499"/>
        <end position="519"/>
    </location>
</feature>
<feature type="compositionally biased region" description="Polar residues" evidence="1">
    <location>
        <begin position="445"/>
        <end position="480"/>
    </location>
</feature>